<evidence type="ECO:0000256" key="1">
    <source>
        <dbReference type="SAM" id="MobiDB-lite"/>
    </source>
</evidence>
<sequence length="68" mass="7072">MRSLFGCVLILALMTAVCSGESTTMTSSTLPTGTESALQNSSDAVSSGGSGREKREATRPVPMPFRFG</sequence>
<protein>
    <recommendedName>
        <fullName evidence="5">Secreted protein</fullName>
    </recommendedName>
</protein>
<evidence type="ECO:0000313" key="4">
    <source>
        <dbReference type="Proteomes" id="UP000887013"/>
    </source>
</evidence>
<comment type="caution">
    <text evidence="3">The sequence shown here is derived from an EMBL/GenBank/DDBJ whole genome shotgun (WGS) entry which is preliminary data.</text>
</comment>
<reference evidence="3" key="1">
    <citation type="submission" date="2020-08" db="EMBL/GenBank/DDBJ databases">
        <title>Multicomponent nature underlies the extraordinary mechanical properties of spider dragline silk.</title>
        <authorList>
            <person name="Kono N."/>
            <person name="Nakamura H."/>
            <person name="Mori M."/>
            <person name="Yoshida Y."/>
            <person name="Ohtoshi R."/>
            <person name="Malay A.D."/>
            <person name="Moran D.A.P."/>
            <person name="Tomita M."/>
            <person name="Numata K."/>
            <person name="Arakawa K."/>
        </authorList>
    </citation>
    <scope>NUCLEOTIDE SEQUENCE</scope>
</reference>
<evidence type="ECO:0000256" key="2">
    <source>
        <dbReference type="SAM" id="SignalP"/>
    </source>
</evidence>
<gene>
    <name evidence="3" type="ORF">NPIL_437531</name>
</gene>
<feature type="compositionally biased region" description="Low complexity" evidence="1">
    <location>
        <begin position="23"/>
        <end position="34"/>
    </location>
</feature>
<keyword evidence="4" id="KW-1185">Reference proteome</keyword>
<evidence type="ECO:0008006" key="5">
    <source>
        <dbReference type="Google" id="ProtNLM"/>
    </source>
</evidence>
<organism evidence="3 4">
    <name type="scientific">Nephila pilipes</name>
    <name type="common">Giant wood spider</name>
    <name type="synonym">Nephila maculata</name>
    <dbReference type="NCBI Taxonomy" id="299642"/>
    <lineage>
        <taxon>Eukaryota</taxon>
        <taxon>Metazoa</taxon>
        <taxon>Ecdysozoa</taxon>
        <taxon>Arthropoda</taxon>
        <taxon>Chelicerata</taxon>
        <taxon>Arachnida</taxon>
        <taxon>Araneae</taxon>
        <taxon>Araneomorphae</taxon>
        <taxon>Entelegynae</taxon>
        <taxon>Araneoidea</taxon>
        <taxon>Nephilidae</taxon>
        <taxon>Nephila</taxon>
    </lineage>
</organism>
<dbReference type="EMBL" id="BMAW01069355">
    <property type="protein sequence ID" value="GFT68558.1"/>
    <property type="molecule type" value="Genomic_DNA"/>
</dbReference>
<feature type="region of interest" description="Disordered" evidence="1">
    <location>
        <begin position="23"/>
        <end position="68"/>
    </location>
</feature>
<accession>A0A8X6PFM3</accession>
<feature type="signal peptide" evidence="2">
    <location>
        <begin position="1"/>
        <end position="20"/>
    </location>
</feature>
<proteinExistence type="predicted"/>
<keyword evidence="2" id="KW-0732">Signal</keyword>
<dbReference type="Proteomes" id="UP000887013">
    <property type="component" value="Unassembled WGS sequence"/>
</dbReference>
<dbReference type="AlphaFoldDB" id="A0A8X6PFM3"/>
<evidence type="ECO:0000313" key="3">
    <source>
        <dbReference type="EMBL" id="GFT68558.1"/>
    </source>
</evidence>
<name>A0A8X6PFM3_NEPPI</name>
<feature type="chain" id="PRO_5036492684" description="Secreted protein" evidence="2">
    <location>
        <begin position="21"/>
        <end position="68"/>
    </location>
</feature>
<feature type="compositionally biased region" description="Polar residues" evidence="1">
    <location>
        <begin position="35"/>
        <end position="47"/>
    </location>
</feature>